<evidence type="ECO:0000256" key="2">
    <source>
        <dbReference type="ARBA" id="ARBA00004123"/>
    </source>
</evidence>
<feature type="compositionally biased region" description="Acidic residues" evidence="23">
    <location>
        <begin position="938"/>
        <end position="951"/>
    </location>
</feature>
<evidence type="ECO:0000256" key="16">
    <source>
        <dbReference type="ARBA" id="ARBA00023054"/>
    </source>
</evidence>
<dbReference type="SUPFAM" id="SSF57716">
    <property type="entry name" value="Glucocorticoid receptor-like (DNA-binding domain)"/>
    <property type="match status" value="1"/>
</dbReference>
<feature type="compositionally biased region" description="Basic and acidic residues" evidence="23">
    <location>
        <begin position="1531"/>
        <end position="1543"/>
    </location>
</feature>
<evidence type="ECO:0000256" key="6">
    <source>
        <dbReference type="ARBA" id="ARBA00022483"/>
    </source>
</evidence>
<dbReference type="SMART" id="SM00132">
    <property type="entry name" value="LIM"/>
    <property type="match status" value="1"/>
</dbReference>
<feature type="compositionally biased region" description="Basic and acidic residues" evidence="23">
    <location>
        <begin position="1502"/>
        <end position="1513"/>
    </location>
</feature>
<dbReference type="Gene3D" id="2.10.110.10">
    <property type="entry name" value="Cysteine Rich Protein"/>
    <property type="match status" value="1"/>
</dbReference>
<feature type="compositionally biased region" description="Basic and acidic residues" evidence="23">
    <location>
        <begin position="1188"/>
        <end position="1199"/>
    </location>
</feature>
<feature type="compositionally biased region" description="Polar residues" evidence="23">
    <location>
        <begin position="1351"/>
        <end position="1360"/>
    </location>
</feature>
<dbReference type="PANTHER" id="PTHR23167">
    <property type="entry name" value="CALPONIN HOMOLOGY DOMAIN-CONTAINING PROTEIN DDB_G0272472-RELATED"/>
    <property type="match status" value="1"/>
</dbReference>
<feature type="compositionally biased region" description="Pro residues" evidence="23">
    <location>
        <begin position="1479"/>
        <end position="1488"/>
    </location>
</feature>
<feature type="compositionally biased region" description="Polar residues" evidence="23">
    <location>
        <begin position="1386"/>
        <end position="1395"/>
    </location>
</feature>
<dbReference type="FunFam" id="2.10.110.10:FF:000043">
    <property type="entry name" value="protein-methionine sulfoxide oxidase MICAL3 isoform X2"/>
    <property type="match status" value="1"/>
</dbReference>
<keyword evidence="11 21" id="KW-0862">Zinc</keyword>
<reference evidence="27" key="2">
    <citation type="submission" date="2025-08" db="UniProtKB">
        <authorList>
            <consortium name="Ensembl"/>
        </authorList>
    </citation>
    <scope>IDENTIFICATION</scope>
</reference>
<feature type="coiled-coil region" evidence="22">
    <location>
        <begin position="1827"/>
        <end position="1880"/>
    </location>
</feature>
<feature type="compositionally biased region" description="Basic and acidic residues" evidence="23">
    <location>
        <begin position="669"/>
        <end position="679"/>
    </location>
</feature>
<keyword evidence="14" id="KW-0503">Monooxygenase</keyword>
<feature type="compositionally biased region" description="Acidic residues" evidence="23">
    <location>
        <begin position="904"/>
        <end position="913"/>
    </location>
</feature>
<dbReference type="InterPro" id="IPR002938">
    <property type="entry name" value="FAD-bd"/>
</dbReference>
<dbReference type="GO" id="GO:0005856">
    <property type="term" value="C:cytoskeleton"/>
    <property type="evidence" value="ECO:0007669"/>
    <property type="project" value="UniProtKB-SubCell"/>
</dbReference>
<dbReference type="CDD" id="cd09439">
    <property type="entry name" value="LIM_Mical"/>
    <property type="match status" value="1"/>
</dbReference>
<feature type="compositionally biased region" description="Low complexity" evidence="23">
    <location>
        <begin position="1688"/>
        <end position="1698"/>
    </location>
</feature>
<dbReference type="PANTHER" id="PTHR23167:SF51">
    <property type="entry name" value="[F-ACTIN]-MONOOXYGENASE MICAL3"/>
    <property type="match status" value="1"/>
</dbReference>
<evidence type="ECO:0000256" key="14">
    <source>
        <dbReference type="ARBA" id="ARBA00023033"/>
    </source>
</evidence>
<dbReference type="Gene3D" id="3.50.50.60">
    <property type="entry name" value="FAD/NAD(P)-binding domain"/>
    <property type="match status" value="1"/>
</dbReference>
<feature type="compositionally biased region" description="Acidic residues" evidence="23">
    <location>
        <begin position="992"/>
        <end position="1008"/>
    </location>
</feature>
<name>A0A674HSK1_TAEGU</name>
<feature type="compositionally biased region" description="Acidic residues" evidence="23">
    <location>
        <begin position="1516"/>
        <end position="1530"/>
    </location>
</feature>
<dbReference type="PROSITE" id="PS50021">
    <property type="entry name" value="CH"/>
    <property type="match status" value="1"/>
</dbReference>
<dbReference type="Ensembl" id="ENSTGUT00000034410.1">
    <property type="protein sequence ID" value="ENSTGUP00000037548.1"/>
    <property type="gene ID" value="ENSTGUG00000020852.1"/>
</dbReference>
<keyword evidence="13" id="KW-0560">Oxidoreductase</keyword>
<dbReference type="InterPro" id="IPR050540">
    <property type="entry name" value="F-actin_Monoox_Mical"/>
</dbReference>
<dbReference type="GO" id="GO:0071949">
    <property type="term" value="F:FAD binding"/>
    <property type="evidence" value="ECO:0007669"/>
    <property type="project" value="InterPro"/>
</dbReference>
<comment type="subcellular location">
    <subcellularLocation>
        <location evidence="3">Cytoplasm</location>
        <location evidence="3">Cytoskeleton</location>
    </subcellularLocation>
    <subcellularLocation>
        <location evidence="2">Nucleus</location>
    </subcellularLocation>
</comment>
<dbReference type="PROSITE" id="PS00478">
    <property type="entry name" value="LIM_DOMAIN_1"/>
    <property type="match status" value="1"/>
</dbReference>
<keyword evidence="10" id="KW-0274">FAD</keyword>
<evidence type="ECO:0000256" key="15">
    <source>
        <dbReference type="ARBA" id="ARBA00023038"/>
    </source>
</evidence>
<feature type="compositionally biased region" description="Pro residues" evidence="23">
    <location>
        <begin position="1445"/>
        <end position="1455"/>
    </location>
</feature>
<feature type="compositionally biased region" description="Polar residues" evidence="23">
    <location>
        <begin position="1762"/>
        <end position="1772"/>
    </location>
</feature>
<feature type="compositionally biased region" description="Polar residues" evidence="23">
    <location>
        <begin position="1253"/>
        <end position="1262"/>
    </location>
</feature>
<dbReference type="SUPFAM" id="SSF51905">
    <property type="entry name" value="FAD/NAD(P)-binding domain"/>
    <property type="match status" value="1"/>
</dbReference>
<keyword evidence="16 22" id="KW-0175">Coiled coil</keyword>
<comment type="cofactor">
    <cofactor evidence="1">
        <name>FAD</name>
        <dbReference type="ChEBI" id="CHEBI:57692"/>
    </cofactor>
</comment>
<evidence type="ECO:0000256" key="13">
    <source>
        <dbReference type="ARBA" id="ARBA00023002"/>
    </source>
</evidence>
<feature type="compositionally biased region" description="Polar residues" evidence="23">
    <location>
        <begin position="1425"/>
        <end position="1443"/>
    </location>
</feature>
<dbReference type="EC" id="1.14.13.225" evidence="5"/>
<dbReference type="GeneTree" id="ENSGT00940000155580"/>
<dbReference type="InterPro" id="IPR001715">
    <property type="entry name" value="CH_dom"/>
</dbReference>
<dbReference type="GO" id="GO:0005634">
    <property type="term" value="C:nucleus"/>
    <property type="evidence" value="ECO:0007669"/>
    <property type="project" value="UniProtKB-SubCell"/>
</dbReference>
<keyword evidence="17" id="KW-0009">Actin-binding</keyword>
<keyword evidence="9 21" id="KW-0479">Metal-binding</keyword>
<feature type="compositionally biased region" description="Low complexity" evidence="23">
    <location>
        <begin position="1412"/>
        <end position="1424"/>
    </location>
</feature>
<dbReference type="Pfam" id="PF01494">
    <property type="entry name" value="FAD_binding_3"/>
    <property type="match status" value="1"/>
</dbReference>
<feature type="region of interest" description="Disordered" evidence="23">
    <location>
        <begin position="658"/>
        <end position="700"/>
    </location>
</feature>
<dbReference type="GO" id="GO:0120501">
    <property type="term" value="F:F-actin monooxygenase activity"/>
    <property type="evidence" value="ECO:0007669"/>
    <property type="project" value="UniProtKB-EC"/>
</dbReference>
<gene>
    <name evidence="27" type="primary">MICAL3</name>
</gene>
<evidence type="ECO:0000256" key="9">
    <source>
        <dbReference type="ARBA" id="ARBA00022723"/>
    </source>
</evidence>
<dbReference type="Gene3D" id="1.10.418.10">
    <property type="entry name" value="Calponin-like domain"/>
    <property type="match status" value="1"/>
</dbReference>
<evidence type="ECO:0000256" key="20">
    <source>
        <dbReference type="ARBA" id="ARBA00049522"/>
    </source>
</evidence>
<dbReference type="CTD" id="57553"/>
<feature type="region of interest" description="Disordered" evidence="23">
    <location>
        <begin position="1037"/>
        <end position="1165"/>
    </location>
</feature>
<keyword evidence="15 21" id="KW-0440">LIM domain</keyword>
<keyword evidence="7" id="KW-0963">Cytoplasm</keyword>
<keyword evidence="18" id="KW-0206">Cytoskeleton</keyword>
<evidence type="ECO:0000259" key="24">
    <source>
        <dbReference type="PROSITE" id="PS50021"/>
    </source>
</evidence>
<evidence type="ECO:0000256" key="3">
    <source>
        <dbReference type="ARBA" id="ARBA00004245"/>
    </source>
</evidence>
<evidence type="ECO:0000256" key="23">
    <source>
        <dbReference type="SAM" id="MobiDB-lite"/>
    </source>
</evidence>
<dbReference type="Pfam" id="PF00307">
    <property type="entry name" value="CH"/>
    <property type="match status" value="1"/>
</dbReference>
<evidence type="ECO:0000256" key="11">
    <source>
        <dbReference type="ARBA" id="ARBA00022833"/>
    </source>
</evidence>
<dbReference type="FunFam" id="3.50.50.60:FF:000004">
    <property type="entry name" value="protein-methionine sulfoxide oxidase MICAL2 isoform X1"/>
    <property type="match status" value="1"/>
</dbReference>
<feature type="region of interest" description="Disordered" evidence="23">
    <location>
        <begin position="1184"/>
        <end position="1265"/>
    </location>
</feature>
<feature type="compositionally biased region" description="Acidic residues" evidence="23">
    <location>
        <begin position="1078"/>
        <end position="1098"/>
    </location>
</feature>
<dbReference type="Proteomes" id="UP000007754">
    <property type="component" value="Chromosome 1A"/>
</dbReference>
<reference evidence="27" key="3">
    <citation type="submission" date="2025-09" db="UniProtKB">
        <authorList>
            <consortium name="Ensembl"/>
        </authorList>
    </citation>
    <scope>IDENTIFICATION</scope>
</reference>
<dbReference type="PROSITE" id="PS51848">
    <property type="entry name" value="BMERB"/>
    <property type="match status" value="1"/>
</dbReference>
<dbReference type="InterPro" id="IPR001781">
    <property type="entry name" value="Znf_LIM"/>
</dbReference>
<evidence type="ECO:0000256" key="4">
    <source>
        <dbReference type="ARBA" id="ARBA00008223"/>
    </source>
</evidence>
<dbReference type="Pfam" id="PF12130">
    <property type="entry name" value="bMERB_dom"/>
    <property type="match status" value="1"/>
</dbReference>
<feature type="region of interest" description="Disordered" evidence="23">
    <location>
        <begin position="903"/>
        <end position="1015"/>
    </location>
</feature>
<dbReference type="Pfam" id="PF00412">
    <property type="entry name" value="LIM"/>
    <property type="match status" value="1"/>
</dbReference>
<feature type="compositionally biased region" description="Basic residues" evidence="23">
    <location>
        <begin position="1699"/>
        <end position="1717"/>
    </location>
</feature>
<dbReference type="GO" id="GO:0006887">
    <property type="term" value="P:exocytosis"/>
    <property type="evidence" value="ECO:0007669"/>
    <property type="project" value="UniProtKB-KW"/>
</dbReference>
<organism evidence="27 28">
    <name type="scientific">Taeniopygia guttata</name>
    <name type="common">Zebra finch</name>
    <name type="synonym">Poephila guttata</name>
    <dbReference type="NCBI Taxonomy" id="59729"/>
    <lineage>
        <taxon>Eukaryota</taxon>
        <taxon>Metazoa</taxon>
        <taxon>Chordata</taxon>
        <taxon>Craniata</taxon>
        <taxon>Vertebrata</taxon>
        <taxon>Euteleostomi</taxon>
        <taxon>Archelosauria</taxon>
        <taxon>Archosauria</taxon>
        <taxon>Dinosauria</taxon>
        <taxon>Saurischia</taxon>
        <taxon>Theropoda</taxon>
        <taxon>Coelurosauria</taxon>
        <taxon>Aves</taxon>
        <taxon>Neognathae</taxon>
        <taxon>Neoaves</taxon>
        <taxon>Telluraves</taxon>
        <taxon>Australaves</taxon>
        <taxon>Passeriformes</taxon>
        <taxon>Passeroidea</taxon>
        <taxon>Estrildidae</taxon>
        <taxon>Estrildinae</taxon>
        <taxon>Taeniopygia</taxon>
    </lineage>
</organism>
<feature type="compositionally biased region" description="Low complexity" evidence="23">
    <location>
        <begin position="1231"/>
        <end position="1248"/>
    </location>
</feature>
<dbReference type="Pfam" id="PF25413">
    <property type="entry name" value="Rossman_Mical"/>
    <property type="match status" value="1"/>
</dbReference>
<keyword evidence="8" id="KW-0285">Flavoprotein</keyword>
<keyword evidence="12" id="KW-0521">NADP</keyword>
<evidence type="ECO:0000256" key="22">
    <source>
        <dbReference type="SAM" id="Coils"/>
    </source>
</evidence>
<reference evidence="27 28" key="1">
    <citation type="journal article" date="2010" name="Nature">
        <title>The genome of a songbird.</title>
        <authorList>
            <person name="Warren W.C."/>
            <person name="Clayton D.F."/>
            <person name="Ellegren H."/>
            <person name="Arnold A.P."/>
            <person name="Hillier L.W."/>
            <person name="Kunstner A."/>
            <person name="Searle S."/>
            <person name="White S."/>
            <person name="Vilella A.J."/>
            <person name="Fairley S."/>
            <person name="Heger A."/>
            <person name="Kong L."/>
            <person name="Ponting C.P."/>
            <person name="Jarvis E.D."/>
            <person name="Mello C.V."/>
            <person name="Minx P."/>
            <person name="Lovell P."/>
            <person name="Velho T.A."/>
            <person name="Ferris M."/>
            <person name="Balakrishnan C.N."/>
            <person name="Sinha S."/>
            <person name="Blatti C."/>
            <person name="London S.E."/>
            <person name="Li Y."/>
            <person name="Lin Y.C."/>
            <person name="George J."/>
            <person name="Sweedler J."/>
            <person name="Southey B."/>
            <person name="Gunaratne P."/>
            <person name="Watson M."/>
            <person name="Nam K."/>
            <person name="Backstrom N."/>
            <person name="Smeds L."/>
            <person name="Nabholz B."/>
            <person name="Itoh Y."/>
            <person name="Whitney O."/>
            <person name="Pfenning A.R."/>
            <person name="Howard J."/>
            <person name="Volker M."/>
            <person name="Skinner B.M."/>
            <person name="Griffin D.K."/>
            <person name="Ye L."/>
            <person name="McLaren W.M."/>
            <person name="Flicek P."/>
            <person name="Quesada V."/>
            <person name="Velasco G."/>
            <person name="Lopez-Otin C."/>
            <person name="Puente X.S."/>
            <person name="Olender T."/>
            <person name="Lancet D."/>
            <person name="Smit A.F."/>
            <person name="Hubley R."/>
            <person name="Konkel M.K."/>
            <person name="Walker J.A."/>
            <person name="Batzer M.A."/>
            <person name="Gu W."/>
            <person name="Pollock D.D."/>
            <person name="Chen L."/>
            <person name="Cheng Z."/>
            <person name="Eichler E.E."/>
            <person name="Stapley J."/>
            <person name="Slate J."/>
            <person name="Ekblom R."/>
            <person name="Birkhead T."/>
            <person name="Burke T."/>
            <person name="Burt D."/>
            <person name="Scharff C."/>
            <person name="Adam I."/>
            <person name="Richard H."/>
            <person name="Sultan M."/>
            <person name="Soldatov A."/>
            <person name="Lehrach H."/>
            <person name="Edwards S.V."/>
            <person name="Yang S.P."/>
            <person name="Li X."/>
            <person name="Graves T."/>
            <person name="Fulton L."/>
            <person name="Nelson J."/>
            <person name="Chinwalla A."/>
            <person name="Hou S."/>
            <person name="Mardis E.R."/>
            <person name="Wilson R.K."/>
        </authorList>
    </citation>
    <scope>NUCLEOTIDE SEQUENCE [LARGE SCALE GENOMIC DNA]</scope>
</reference>
<proteinExistence type="inferred from homology"/>
<feature type="region of interest" description="Disordered" evidence="23">
    <location>
        <begin position="1327"/>
        <end position="1578"/>
    </location>
</feature>
<feature type="region of interest" description="Disordered" evidence="23">
    <location>
        <begin position="830"/>
        <end position="886"/>
    </location>
</feature>
<evidence type="ECO:0000256" key="8">
    <source>
        <dbReference type="ARBA" id="ARBA00022630"/>
    </source>
</evidence>
<evidence type="ECO:0000313" key="27">
    <source>
        <dbReference type="Ensembl" id="ENSTGUP00000037548.1"/>
    </source>
</evidence>
<dbReference type="InterPro" id="IPR036872">
    <property type="entry name" value="CH_dom_sf"/>
</dbReference>
<keyword evidence="19" id="KW-0539">Nucleus</keyword>
<evidence type="ECO:0000259" key="25">
    <source>
        <dbReference type="PROSITE" id="PS50023"/>
    </source>
</evidence>
<evidence type="ECO:0000256" key="7">
    <source>
        <dbReference type="ARBA" id="ARBA00022490"/>
    </source>
</evidence>
<feature type="domain" description="Calponin-homology (CH)" evidence="24">
    <location>
        <begin position="517"/>
        <end position="623"/>
    </location>
</feature>
<dbReference type="InterPro" id="IPR036188">
    <property type="entry name" value="FAD/NAD-bd_sf"/>
</dbReference>
<dbReference type="PROSITE" id="PS50023">
    <property type="entry name" value="LIM_DOMAIN_2"/>
    <property type="match status" value="1"/>
</dbReference>
<dbReference type="SMART" id="SM00033">
    <property type="entry name" value="CH"/>
    <property type="match status" value="1"/>
</dbReference>
<evidence type="ECO:0000256" key="5">
    <source>
        <dbReference type="ARBA" id="ARBA00012709"/>
    </source>
</evidence>
<dbReference type="SMART" id="SM01203">
    <property type="entry name" value="DUF3585"/>
    <property type="match status" value="1"/>
</dbReference>
<feature type="region of interest" description="Disordered" evidence="23">
    <location>
        <begin position="1661"/>
        <end position="1782"/>
    </location>
</feature>
<dbReference type="SUPFAM" id="SSF47576">
    <property type="entry name" value="Calponin-homology domain, CH-domain"/>
    <property type="match status" value="1"/>
</dbReference>
<comment type="similarity">
    <text evidence="4">Belongs to the Mical family.</text>
</comment>
<dbReference type="FunFam" id="1.10.418.10:FF:000026">
    <property type="entry name" value="protein-methionine sulfoxide oxidase MICAL3 isoform X1"/>
    <property type="match status" value="1"/>
</dbReference>
<evidence type="ECO:0000256" key="1">
    <source>
        <dbReference type="ARBA" id="ARBA00001974"/>
    </source>
</evidence>
<evidence type="ECO:0000256" key="19">
    <source>
        <dbReference type="ARBA" id="ARBA00023242"/>
    </source>
</evidence>
<evidence type="ECO:0000256" key="10">
    <source>
        <dbReference type="ARBA" id="ARBA00022827"/>
    </source>
</evidence>
<keyword evidence="28" id="KW-1185">Reference proteome</keyword>
<feature type="compositionally biased region" description="Basic and acidic residues" evidence="23">
    <location>
        <begin position="1396"/>
        <end position="1409"/>
    </location>
</feature>
<feature type="domain" description="LIM zinc-binding" evidence="25">
    <location>
        <begin position="762"/>
        <end position="824"/>
    </location>
</feature>
<sequence length="2004" mass="224516">MEESKNEKVNQAHVLFDRFVQASTCKGTLKAFQELCDYLELKPKDYRSFYHKLKSKLNYWKAKALWAKLDKRGSHKDYKKGKACANTKCLIIGAGPCGLRTAIDLSFLGAKVVVIEKRDAFSRNNVLHLWPFTIHDLRGLGAKKFYGKFCAGSIDHISIRQLQLILLKVALILGIEIHVNVEFRGLVYPPEDQENERIGWRALVHPKTHPVSEYEFEVIIGGDGRRNTLEGFRRKEFRGKLAIAITANFINRNTTAEAKVEEISGVAFIFNQKFFQDLRDATGIDLENIVYYKDDTHYFVMTAKKQSLLDKGVIRHDHADTEVLLSRENVDQEALLNYAREAADFSTNQQLPSLDFAINHYGQPDVAMFDFTCMYASENAALVREQNGHQLLVALVGDSLLEPFWPMGTGIARGFLAAMDSAWMVRSWSLGASPLEVLAERESIYRLLPQTTPENVSKNFSHYSIDPATRYPNINVNFLRPQQVRHLYNTGDLKDIHLEIENFVNSRTPKLTRNESVARSSKLLSWCQRQTDGYAGVNVTDLTMSWKSGLALCAIIHRYRPDLIDFDSLDEHDVEKNNQLAFDIAEKEFGISPIMTGKEMASVGEPDKLSMVMYLTQFYEMFKDTIPSSADSLELNAEEKAALIASTKSPISFLSKLGQSISRKRTPKDKKEKELDGAGKRRKTSQSEDEDLPRSYREERPTLVSALTERRIDAAIGNQNKVKSMATQLLAKFEENAPVPSSNLRRQGSLKKEFPQNLGGSDVCYFCRKRVYVMERLSAEGKFFHRSCFKCEYCATTLRLSSYAYDIEDGKFYCKPHYCYRVSGYAQRKRPAVGPLSGKDTKGPLQDAMASDGSGRANSIPASAERAPGPSVNGLEEPSLAKRLRGTPERIELENYRLSLQREEELEEVPEETLAEHNLSSVLDKGTEEDVPSSSSESEMEEEDEEEDDEQQPPSDLGGVPWKEAVRIHALLKGKSEEEIEAEQNHEIEYKYDDDEEEYEEDEDEESSEAGNLRLQQIVNPVDPLEILADVHWTHIREKEEEEKMVSASKSSTSRAPCEEDDVEDELGTEPADTEGQAGEEGDTGAELDDEDIASDAEAEFRLRQSAVEGAELKVSEDEEEAEGASCSVTEDPCKPSIPIQPSSDSVLPLSPAASPKAKQAEDVDPLAEVCRAIKSPEPRFFPEPFILEERPKDEIPKDRKVKSPLVPPSPVLSQPVASPEAIAPPSLAESQPGAPALASSPASAQMPICSQPLPSAETSIPSPVEPPVCFQPVPALTSTPLAKLALRGQDGEVEKLGSPTTAEEALKRSSLVEEFWMKSAEIRRSLGLTPVDRNKRSESNFTVSALEATPQKTFNSRNISGDERIHPVKPQPAPRRQGLSKLENEQISLLTPKSPSEKELKIPSEVRGDVSSSSGLGLQESSSNMRTMASQSFNTSDSTMLTPPSSPPPPPPQNEEPATLRRKRYQALWQNEVEARSPPTPASTPPAPRHREPAPPAKECPPAKRDDVRKSFAESVDEIPFADDVEDTYDDRTEDSSLHEKFFTPPSSRPRPEKPHLLPLVKENGGPPSVEGGVHHKKRVFPDISVEAKEIAEERMRAREKSVKSPALRDAMAKQLCKMKDMEMAAAAATGATRVRKASSMPLKTKELFYESPKHLALKLAEGSARKHNSATEKYSTPPADMAGPEGSVSSSEGSSGKSKKRSSLFSPRKNKKEKKSKNDSRLSDKSSGGTEEATKPRSLWKSVFSGYKKDKKKKADEKSCPSTPSSNATVDSGKHKPSPLITAADLQLRQHLSFSEDSDLSSDDILERSSQKSKRERAYTEEELNAKLTRRVQKAARRQAKQEELKRLHRAQIIQRQLEQVEEKQRQLEERGVAVEKALRGEAGMGKKDDPKLMQEWFKLVQEKNALVRYESELMIFARELELEDRQSRLQQELRERMAVEDHLKTDEELSEEKRILNEMLEVVEQRDSLVALLEEQRLREKEEDKDLEAVMLSKGFSLNWS</sequence>
<dbReference type="InterPro" id="IPR057494">
    <property type="entry name" value="Rossman_Mical"/>
</dbReference>
<dbReference type="InterPro" id="IPR022735">
    <property type="entry name" value="bMERB_dom"/>
</dbReference>
<feature type="region of interest" description="Disordered" evidence="23">
    <location>
        <begin position="1796"/>
        <end position="1824"/>
    </location>
</feature>
<dbReference type="CDD" id="cd21251">
    <property type="entry name" value="CH_MICAL3"/>
    <property type="match status" value="1"/>
</dbReference>
<keyword evidence="6" id="KW-0268">Exocytosis</keyword>
<protein>
    <recommendedName>
        <fullName evidence="5">F-actin monooxygenase</fullName>
        <ecNumber evidence="5">1.14.13.225</ecNumber>
    </recommendedName>
</protein>
<feature type="domain" description="BMERB" evidence="26">
    <location>
        <begin position="1843"/>
        <end position="1992"/>
    </location>
</feature>
<comment type="catalytic activity">
    <reaction evidence="20">
        <text>L-methionyl-[F-actin] + NADPH + O2 + H(+) = L-methionyl-(R)-S-oxide-[F-actin] + NADP(+) + H2O</text>
        <dbReference type="Rhea" id="RHEA:51308"/>
        <dbReference type="Rhea" id="RHEA-COMP:12953"/>
        <dbReference type="Rhea" id="RHEA-COMP:12956"/>
        <dbReference type="ChEBI" id="CHEBI:15377"/>
        <dbReference type="ChEBI" id="CHEBI:15378"/>
        <dbReference type="ChEBI" id="CHEBI:15379"/>
        <dbReference type="ChEBI" id="CHEBI:16044"/>
        <dbReference type="ChEBI" id="CHEBI:45764"/>
        <dbReference type="ChEBI" id="CHEBI:57783"/>
        <dbReference type="ChEBI" id="CHEBI:58349"/>
        <dbReference type="EC" id="1.14.13.225"/>
    </reaction>
</comment>
<evidence type="ECO:0000259" key="26">
    <source>
        <dbReference type="PROSITE" id="PS51848"/>
    </source>
</evidence>
<dbReference type="GO" id="GO:0003779">
    <property type="term" value="F:actin binding"/>
    <property type="evidence" value="ECO:0007669"/>
    <property type="project" value="UniProtKB-KW"/>
</dbReference>
<accession>A0A674HSK1</accession>
<evidence type="ECO:0000256" key="21">
    <source>
        <dbReference type="PROSITE-ProRule" id="PRU00125"/>
    </source>
</evidence>
<evidence type="ECO:0000256" key="12">
    <source>
        <dbReference type="ARBA" id="ARBA00022857"/>
    </source>
</evidence>
<evidence type="ECO:0000256" key="17">
    <source>
        <dbReference type="ARBA" id="ARBA00023203"/>
    </source>
</evidence>
<feature type="compositionally biased region" description="Acidic residues" evidence="23">
    <location>
        <begin position="1059"/>
        <end position="1068"/>
    </location>
</feature>
<evidence type="ECO:0000313" key="28">
    <source>
        <dbReference type="Proteomes" id="UP000007754"/>
    </source>
</evidence>
<dbReference type="GO" id="GO:0046872">
    <property type="term" value="F:metal ion binding"/>
    <property type="evidence" value="ECO:0007669"/>
    <property type="project" value="UniProtKB-KW"/>
</dbReference>
<evidence type="ECO:0000256" key="18">
    <source>
        <dbReference type="ARBA" id="ARBA00023212"/>
    </source>
</evidence>